<dbReference type="InterPro" id="IPR002893">
    <property type="entry name" value="Znf_MYND"/>
</dbReference>
<feature type="domain" description="SET" evidence="6">
    <location>
        <begin position="4"/>
        <end position="293"/>
    </location>
</feature>
<organism evidence="8 9">
    <name type="scientific">Streblomastix strix</name>
    <dbReference type="NCBI Taxonomy" id="222440"/>
    <lineage>
        <taxon>Eukaryota</taxon>
        <taxon>Metamonada</taxon>
        <taxon>Preaxostyla</taxon>
        <taxon>Oxymonadida</taxon>
        <taxon>Streblomastigidae</taxon>
        <taxon>Streblomastix</taxon>
    </lineage>
</organism>
<dbReference type="PROSITE" id="PS50865">
    <property type="entry name" value="ZF_MYND_2"/>
    <property type="match status" value="1"/>
</dbReference>
<dbReference type="InterPro" id="IPR001214">
    <property type="entry name" value="SET_dom"/>
</dbReference>
<gene>
    <name evidence="8" type="ORF">EZS28_002176</name>
</gene>
<evidence type="ECO:0000256" key="1">
    <source>
        <dbReference type="ARBA" id="ARBA00022701"/>
    </source>
</evidence>
<protein>
    <recommendedName>
        <fullName evidence="10">MYND-type domain-containing protein</fullName>
    </recommendedName>
</protein>
<evidence type="ECO:0008006" key="10">
    <source>
        <dbReference type="Google" id="ProtNLM"/>
    </source>
</evidence>
<dbReference type="GO" id="GO:0005874">
    <property type="term" value="C:microtubule"/>
    <property type="evidence" value="ECO:0007669"/>
    <property type="project" value="UniProtKB-KW"/>
</dbReference>
<dbReference type="Pfam" id="PF17681">
    <property type="entry name" value="GCP_N_terminal"/>
    <property type="match status" value="1"/>
</dbReference>
<keyword evidence="4" id="KW-0862">Zinc</keyword>
<dbReference type="GO" id="GO:0008270">
    <property type="term" value="F:zinc ion binding"/>
    <property type="evidence" value="ECO:0007669"/>
    <property type="project" value="UniProtKB-KW"/>
</dbReference>
<evidence type="ECO:0000259" key="6">
    <source>
        <dbReference type="PROSITE" id="PS50280"/>
    </source>
</evidence>
<dbReference type="AlphaFoldDB" id="A0A5J4X634"/>
<keyword evidence="2" id="KW-0479">Metal-binding</keyword>
<dbReference type="EMBL" id="SNRW01000257">
    <property type="protein sequence ID" value="KAA6402302.1"/>
    <property type="molecule type" value="Genomic_DNA"/>
</dbReference>
<name>A0A5J4X634_9EUKA</name>
<evidence type="ECO:0000256" key="5">
    <source>
        <dbReference type="PROSITE-ProRule" id="PRU00134"/>
    </source>
</evidence>
<feature type="domain" description="MYND-type" evidence="7">
    <location>
        <begin position="52"/>
        <end position="91"/>
    </location>
</feature>
<dbReference type="CDD" id="cd20071">
    <property type="entry name" value="SET_SMYD"/>
    <property type="match status" value="1"/>
</dbReference>
<evidence type="ECO:0000256" key="3">
    <source>
        <dbReference type="ARBA" id="ARBA00022771"/>
    </source>
</evidence>
<dbReference type="OrthoDB" id="5945798at2759"/>
<dbReference type="InterPro" id="IPR041470">
    <property type="entry name" value="GCP_N"/>
</dbReference>
<evidence type="ECO:0000256" key="4">
    <source>
        <dbReference type="ARBA" id="ARBA00022833"/>
    </source>
</evidence>
<evidence type="ECO:0000313" key="8">
    <source>
        <dbReference type="EMBL" id="KAA6402302.1"/>
    </source>
</evidence>
<proteinExistence type="predicted"/>
<reference evidence="8 9" key="1">
    <citation type="submission" date="2019-03" db="EMBL/GenBank/DDBJ databases">
        <title>Single cell metagenomics reveals metabolic interactions within the superorganism composed of flagellate Streblomastix strix and complex community of Bacteroidetes bacteria on its surface.</title>
        <authorList>
            <person name="Treitli S.C."/>
            <person name="Kolisko M."/>
            <person name="Husnik F."/>
            <person name="Keeling P."/>
            <person name="Hampl V."/>
        </authorList>
    </citation>
    <scope>NUCLEOTIDE SEQUENCE [LARGE SCALE GENOMIC DNA]</scope>
    <source>
        <strain evidence="8">ST1C</strain>
    </source>
</reference>
<dbReference type="GO" id="GO:0005634">
    <property type="term" value="C:nucleus"/>
    <property type="evidence" value="ECO:0007669"/>
    <property type="project" value="TreeGrafter"/>
</dbReference>
<keyword evidence="3 5" id="KW-0863">Zinc-finger</keyword>
<dbReference type="PANTHER" id="PTHR12197">
    <property type="entry name" value="HISTONE-LYSINE N-METHYLTRANSFERASE SMYD"/>
    <property type="match status" value="1"/>
</dbReference>
<dbReference type="Proteomes" id="UP000324800">
    <property type="component" value="Unassembled WGS sequence"/>
</dbReference>
<keyword evidence="1" id="KW-0493">Microtubule</keyword>
<dbReference type="PROSITE" id="PS50280">
    <property type="entry name" value="SET"/>
    <property type="match status" value="1"/>
</dbReference>
<dbReference type="PROSITE" id="PS01360">
    <property type="entry name" value="ZF_MYND_1"/>
    <property type="match status" value="1"/>
</dbReference>
<dbReference type="Gene3D" id="2.170.270.10">
    <property type="entry name" value="SET domain"/>
    <property type="match status" value="1"/>
</dbReference>
<dbReference type="Pfam" id="PF00856">
    <property type="entry name" value="SET"/>
    <property type="match status" value="1"/>
</dbReference>
<evidence type="ECO:0000313" key="9">
    <source>
        <dbReference type="Proteomes" id="UP000324800"/>
    </source>
</evidence>
<dbReference type="SUPFAM" id="SSF82199">
    <property type="entry name" value="SET domain"/>
    <property type="match status" value="1"/>
</dbReference>
<dbReference type="InterPro" id="IPR046341">
    <property type="entry name" value="SET_dom_sf"/>
</dbReference>
<dbReference type="PANTHER" id="PTHR12197:SF251">
    <property type="entry name" value="EG:BACR7C10.4 PROTEIN"/>
    <property type="match status" value="1"/>
</dbReference>
<evidence type="ECO:0000259" key="7">
    <source>
        <dbReference type="PROSITE" id="PS50865"/>
    </source>
</evidence>
<dbReference type="Pfam" id="PF01753">
    <property type="entry name" value="zf-MYND"/>
    <property type="match status" value="1"/>
</dbReference>
<dbReference type="InterPro" id="IPR050869">
    <property type="entry name" value="H3K4_H4K5_MeTrfase"/>
</dbReference>
<dbReference type="SUPFAM" id="SSF144232">
    <property type="entry name" value="HIT/MYND zinc finger-like"/>
    <property type="match status" value="1"/>
</dbReference>
<evidence type="ECO:0000256" key="2">
    <source>
        <dbReference type="ARBA" id="ARBA00022723"/>
    </source>
</evidence>
<accession>A0A5J4X634</accession>
<dbReference type="Gene3D" id="6.10.140.2220">
    <property type="match status" value="1"/>
</dbReference>
<sequence>MNTQSIESFNIEYKKKYGFNAIAFSDLKPGDLVVHEQPFAFYILTEFQGQMCEVCFKYGIPLKRCVRCKQAHYCSKECQIKHWNMIHKLECKVFEKIDPYLLQQILRLTYRIYLRTMYMIQSEIEQKKDEDKQNEGYFKVSKDIHNRGKPNPSELQYMNSQPIPRTHVHTVNDILTLISHRDKINQQSEIQLHSVSSNLLEILGIDPNSPAKYYQNATAIDEAKEIDAKVVNNFELCQCGFTRENIAAIYPRLSLFNHSCRPNIKLSWNSDGSVFAIATRDIKKGETLYVSYVGQKFPFSIRQMKLIHWRINCDCPRCADNIEGQLILKDMEQEKKKGVTSSKYKDYKFSSDMYGEALVCNCGNPMFRVYENPHDVQKDGNEDMLCSPYYYLCTKCLVPQLTSPADRQYIDRQIAQIEGSFSAFSQFGGRFDYGKVGEKLPQFHPLSCVANMNLAQQFQETEDNLRCLPIGYQLIENFEQCKTSFSLFFPYKYIQQVIVIMNTGNMRESGAEALFVLLSGAPGGLVEELPGVNSTQLKFSSAARTHFSIAELKLLEKLARLGADFYTCRSFVEENRLRLSGHFITGFCYSLDNYILEGYRYALILLERKIIEEQITSYITFLCDALVQYMKFFPLVAQFIAQINIQNLNGSSLLTRLHQIVFTECDQSLRKMILPLFRTVNGVLIKMITRWCQASIRDQSSFPQIRFAALIHKLHEEASQDFHSKAYSTSSLIQNNLAILLPSEIRYIRCISQEAY</sequence>
<comment type="caution">
    <text evidence="8">The sequence shown here is derived from an EMBL/GenBank/DDBJ whole genome shotgun (WGS) entry which is preliminary data.</text>
</comment>